<dbReference type="GO" id="GO:0009236">
    <property type="term" value="P:cobalamin biosynthetic process"/>
    <property type="evidence" value="ECO:0007669"/>
    <property type="project" value="UniProtKB-KW"/>
</dbReference>
<feature type="transmembrane region" description="Helical" evidence="11">
    <location>
        <begin position="126"/>
        <end position="146"/>
    </location>
</feature>
<feature type="transmembrane region" description="Helical" evidence="11">
    <location>
        <begin position="152"/>
        <end position="178"/>
    </location>
</feature>
<feature type="transmembrane region" description="Helical" evidence="11">
    <location>
        <begin position="28"/>
        <end position="49"/>
    </location>
</feature>
<keyword evidence="7 11" id="KW-1133">Transmembrane helix</keyword>
<dbReference type="NCBIfam" id="NF006184">
    <property type="entry name" value="PRK08319.1"/>
    <property type="match status" value="1"/>
</dbReference>
<feature type="transmembrane region" description="Helical" evidence="11">
    <location>
        <begin position="61"/>
        <end position="80"/>
    </location>
</feature>
<evidence type="ECO:0000256" key="4">
    <source>
        <dbReference type="ARBA" id="ARBA00022475"/>
    </source>
</evidence>
<reference evidence="12" key="1">
    <citation type="journal article" date="2015" name="Nature">
        <title>Complex archaea that bridge the gap between prokaryotes and eukaryotes.</title>
        <authorList>
            <person name="Spang A."/>
            <person name="Saw J.H."/>
            <person name="Jorgensen S.L."/>
            <person name="Zaremba-Niedzwiedzka K."/>
            <person name="Martijn J."/>
            <person name="Lind A.E."/>
            <person name="van Eijk R."/>
            <person name="Schleper C."/>
            <person name="Guy L."/>
            <person name="Ettema T.J."/>
        </authorList>
    </citation>
    <scope>NUCLEOTIDE SEQUENCE</scope>
</reference>
<dbReference type="PANTHER" id="PTHR43627">
    <property type="match status" value="1"/>
</dbReference>
<organism evidence="12">
    <name type="scientific">marine sediment metagenome</name>
    <dbReference type="NCBI Taxonomy" id="412755"/>
    <lineage>
        <taxon>unclassified sequences</taxon>
        <taxon>metagenomes</taxon>
        <taxon>ecological metagenomes</taxon>
    </lineage>
</organism>
<keyword evidence="9 11" id="KW-0472">Membrane</keyword>
<evidence type="ECO:0000256" key="10">
    <source>
        <dbReference type="ARBA" id="ARBA00023285"/>
    </source>
</evidence>
<accession>A0A0F9IZB2</accession>
<gene>
    <name evidence="12" type="ORF">LCGC14_1818970</name>
</gene>
<proteinExistence type="inferred from homology"/>
<evidence type="ECO:0000256" key="11">
    <source>
        <dbReference type="SAM" id="Phobius"/>
    </source>
</evidence>
<evidence type="ECO:0000256" key="2">
    <source>
        <dbReference type="ARBA" id="ARBA00022426"/>
    </source>
</evidence>
<dbReference type="Gene3D" id="1.10.1760.20">
    <property type="match status" value="1"/>
</dbReference>
<name>A0A0F9IZB2_9ZZZZ</name>
<evidence type="ECO:0000256" key="9">
    <source>
        <dbReference type="ARBA" id="ARBA00023136"/>
    </source>
</evidence>
<dbReference type="GO" id="GO:0006824">
    <property type="term" value="P:cobalt ion transport"/>
    <property type="evidence" value="ECO:0007669"/>
    <property type="project" value="UniProtKB-KW"/>
</dbReference>
<dbReference type="InterPro" id="IPR018024">
    <property type="entry name" value="CbiM"/>
</dbReference>
<dbReference type="Pfam" id="PF01891">
    <property type="entry name" value="CbiM"/>
    <property type="match status" value="1"/>
</dbReference>
<keyword evidence="4" id="KW-1003">Cell membrane</keyword>
<keyword evidence="2" id="KW-0171">Cobalt transport</keyword>
<protein>
    <recommendedName>
        <fullName evidence="13">PDGLE domain-containing protein</fullName>
    </recommendedName>
</protein>
<keyword evidence="8" id="KW-0406">Ion transport</keyword>
<comment type="subcellular location">
    <subcellularLocation>
        <location evidence="1">Cell membrane</location>
        <topology evidence="1">Multi-pass membrane protein</topology>
    </subcellularLocation>
</comment>
<keyword evidence="5" id="KW-0169">Cobalamin biosynthesis</keyword>
<dbReference type="PANTHER" id="PTHR43627:SF1">
    <property type="entry name" value="COBALT TRANSPORT PROTEIN CBIM"/>
    <property type="match status" value="1"/>
</dbReference>
<keyword evidence="10" id="KW-0170">Cobalt</keyword>
<sequence length="242" mass="25643">MRRFIIIAMTLLPSDAFAMHIAEGILPVNWAVLWFVVAASFFFLGLWRLKKVSLDDMTFKPLAGLLAAVVFIISALPVPVPVAGSVSHPTGIGLTAVLLGPWISVVIASAALLMQALFMAHGGLSTLGGNVLSMGVVGAFCGYIAFRSLRGFGLFPAALIAGIVADWMTYISTSAVLSLGIRGEDPFGPLFLKIIIAFIPAQAPIGILEGFVTAGMVSLLMKRRPDILIKLKLMKPGKEAHA</sequence>
<evidence type="ECO:0008006" key="13">
    <source>
        <dbReference type="Google" id="ProtNLM"/>
    </source>
</evidence>
<evidence type="ECO:0000313" key="12">
    <source>
        <dbReference type="EMBL" id="KKL98985.1"/>
    </source>
</evidence>
<dbReference type="HAMAP" id="MF_01462">
    <property type="entry name" value="CbiM"/>
    <property type="match status" value="1"/>
</dbReference>
<dbReference type="InterPro" id="IPR002751">
    <property type="entry name" value="CbiM/NikMN"/>
</dbReference>
<keyword evidence="6 11" id="KW-0812">Transmembrane</keyword>
<keyword evidence="3" id="KW-0813">Transport</keyword>
<feature type="transmembrane region" description="Helical" evidence="11">
    <location>
        <begin position="92"/>
        <end position="114"/>
    </location>
</feature>
<evidence type="ECO:0000256" key="6">
    <source>
        <dbReference type="ARBA" id="ARBA00022692"/>
    </source>
</evidence>
<feature type="transmembrane region" description="Helical" evidence="11">
    <location>
        <begin position="190"/>
        <end position="212"/>
    </location>
</feature>
<comment type="caution">
    <text evidence="12">The sequence shown here is derived from an EMBL/GenBank/DDBJ whole genome shotgun (WGS) entry which is preliminary data.</text>
</comment>
<evidence type="ECO:0000256" key="3">
    <source>
        <dbReference type="ARBA" id="ARBA00022448"/>
    </source>
</evidence>
<evidence type="ECO:0000256" key="5">
    <source>
        <dbReference type="ARBA" id="ARBA00022573"/>
    </source>
</evidence>
<evidence type="ECO:0000256" key="7">
    <source>
        <dbReference type="ARBA" id="ARBA00022989"/>
    </source>
</evidence>
<dbReference type="AlphaFoldDB" id="A0A0F9IZB2"/>
<evidence type="ECO:0000256" key="1">
    <source>
        <dbReference type="ARBA" id="ARBA00004651"/>
    </source>
</evidence>
<dbReference type="EMBL" id="LAZR01017782">
    <property type="protein sequence ID" value="KKL98985.1"/>
    <property type="molecule type" value="Genomic_DNA"/>
</dbReference>
<evidence type="ECO:0000256" key="8">
    <source>
        <dbReference type="ARBA" id="ARBA00023065"/>
    </source>
</evidence>
<dbReference type="GO" id="GO:0043190">
    <property type="term" value="C:ATP-binding cassette (ABC) transporter complex"/>
    <property type="evidence" value="ECO:0007669"/>
    <property type="project" value="InterPro"/>
</dbReference>